<comment type="caution">
    <text evidence="1">The sequence shown here is derived from an EMBL/GenBank/DDBJ whole genome shotgun (WGS) entry which is preliminary data.</text>
</comment>
<organism evidence="1 2">
    <name type="scientific">Camellia lanceoleosa</name>
    <dbReference type="NCBI Taxonomy" id="1840588"/>
    <lineage>
        <taxon>Eukaryota</taxon>
        <taxon>Viridiplantae</taxon>
        <taxon>Streptophyta</taxon>
        <taxon>Embryophyta</taxon>
        <taxon>Tracheophyta</taxon>
        <taxon>Spermatophyta</taxon>
        <taxon>Magnoliopsida</taxon>
        <taxon>eudicotyledons</taxon>
        <taxon>Gunneridae</taxon>
        <taxon>Pentapetalae</taxon>
        <taxon>asterids</taxon>
        <taxon>Ericales</taxon>
        <taxon>Theaceae</taxon>
        <taxon>Camellia</taxon>
    </lineage>
</organism>
<accession>A0ACC0G108</accession>
<dbReference type="EMBL" id="CM045769">
    <property type="protein sequence ID" value="KAI7994813.1"/>
    <property type="molecule type" value="Genomic_DNA"/>
</dbReference>
<name>A0ACC0G108_9ERIC</name>
<reference evidence="1 2" key="1">
    <citation type="journal article" date="2022" name="Plant J.">
        <title>Chromosome-level genome of Camellia lanceoleosa provides a valuable resource for understanding genome evolution and self-incompatibility.</title>
        <authorList>
            <person name="Gong W."/>
            <person name="Xiao S."/>
            <person name="Wang L."/>
            <person name="Liao Z."/>
            <person name="Chang Y."/>
            <person name="Mo W."/>
            <person name="Hu G."/>
            <person name="Li W."/>
            <person name="Zhao G."/>
            <person name="Zhu H."/>
            <person name="Hu X."/>
            <person name="Ji K."/>
            <person name="Xiang X."/>
            <person name="Song Q."/>
            <person name="Yuan D."/>
            <person name="Jin S."/>
            <person name="Zhang L."/>
        </authorList>
    </citation>
    <scope>NUCLEOTIDE SEQUENCE [LARGE SCALE GENOMIC DNA]</scope>
    <source>
        <strain evidence="1">SQ_2022a</strain>
    </source>
</reference>
<gene>
    <name evidence="1" type="ORF">LOK49_LG11G00382</name>
</gene>
<protein>
    <submittedName>
        <fullName evidence="1">Uncharacterized protein</fullName>
    </submittedName>
</protein>
<keyword evidence="2" id="KW-1185">Reference proteome</keyword>
<sequence length="432" mass="48892">MGEKYCVLDKLNHLLISNACNLTADQIDHIDSVYHRLRFLAIILKDLEEQQQQQQLNNRLRSQARILKNELNHWLSFFAIRFFDVQVPGQISSGISSDILFKPIEANVVQFYDQIYQIQLLQDFNDGVHSSMSMSMSMEIRTMVDEEITVGFDDEALTIKELLAGGKKQLQMISIVGMPGLGRAKYDASLCSEEAVTDHNNPSILENLRTITSLDPCGHVQDLLARTPFLTKLGIRGCRLSDSRIVMPLSLEFLSHLETLMLDVEFSNLTNLQEVKFPKNVKRLSLKCTKIKWEDISILGVSLPNLELLKLENDAALGWQWATTDDGFPQLKFLKLSRLKVAEWITCSSHFPRLQHLLVDSCMFLEEIPSSLGDILTLQIIEEISPGLLSQSVMIQLLKDEDCLAMASLPCSESNRNGVFKGAIRENVPIRD</sequence>
<dbReference type="Proteomes" id="UP001060215">
    <property type="component" value="Chromosome 12"/>
</dbReference>
<evidence type="ECO:0000313" key="1">
    <source>
        <dbReference type="EMBL" id="KAI7994813.1"/>
    </source>
</evidence>
<evidence type="ECO:0000313" key="2">
    <source>
        <dbReference type="Proteomes" id="UP001060215"/>
    </source>
</evidence>
<proteinExistence type="predicted"/>